<accession>A0A7Y9LTF7</accession>
<protein>
    <submittedName>
        <fullName evidence="2">Ribosomal protein S18 acetylase RimI-like enzyme</fullName>
    </submittedName>
</protein>
<dbReference type="AlphaFoldDB" id="A0A7Y9LTF7"/>
<feature type="domain" description="N-acetyltransferase" evidence="1">
    <location>
        <begin position="3"/>
        <end position="177"/>
    </location>
</feature>
<name>A0A7Y9LTF7_9MICC</name>
<dbReference type="EMBL" id="JACBYQ010000001">
    <property type="protein sequence ID" value="NYE95304.1"/>
    <property type="molecule type" value="Genomic_DNA"/>
</dbReference>
<keyword evidence="3" id="KW-1185">Reference proteome</keyword>
<keyword evidence="2" id="KW-0689">Ribosomal protein</keyword>
<dbReference type="Proteomes" id="UP000521748">
    <property type="component" value="Unassembled WGS sequence"/>
</dbReference>
<evidence type="ECO:0000313" key="2">
    <source>
        <dbReference type="EMBL" id="NYE95304.1"/>
    </source>
</evidence>
<gene>
    <name evidence="2" type="ORF">FHU41_001525</name>
</gene>
<reference evidence="2 3" key="1">
    <citation type="submission" date="2020-07" db="EMBL/GenBank/DDBJ databases">
        <title>Sequencing the genomes of 1000 actinobacteria strains.</title>
        <authorList>
            <person name="Klenk H.-P."/>
        </authorList>
    </citation>
    <scope>NUCLEOTIDE SEQUENCE [LARGE SCALE GENOMIC DNA]</scope>
    <source>
        <strain evidence="2 3">DSM 102047</strain>
    </source>
</reference>
<dbReference type="GO" id="GO:0005840">
    <property type="term" value="C:ribosome"/>
    <property type="evidence" value="ECO:0007669"/>
    <property type="project" value="UniProtKB-KW"/>
</dbReference>
<proteinExistence type="predicted"/>
<dbReference type="RefSeq" id="WP_179388953.1">
    <property type="nucleotide sequence ID" value="NZ_JACBYQ010000001.1"/>
</dbReference>
<evidence type="ECO:0000313" key="3">
    <source>
        <dbReference type="Proteomes" id="UP000521748"/>
    </source>
</evidence>
<dbReference type="InterPro" id="IPR050276">
    <property type="entry name" value="MshD_Acetyltransferase"/>
</dbReference>
<comment type="caution">
    <text evidence="2">The sequence shown here is derived from an EMBL/GenBank/DDBJ whole genome shotgun (WGS) entry which is preliminary data.</text>
</comment>
<organism evidence="2 3">
    <name type="scientific">Psychromicrobium silvestre</name>
    <dbReference type="NCBI Taxonomy" id="1645614"/>
    <lineage>
        <taxon>Bacteria</taxon>
        <taxon>Bacillati</taxon>
        <taxon>Actinomycetota</taxon>
        <taxon>Actinomycetes</taxon>
        <taxon>Micrococcales</taxon>
        <taxon>Micrococcaceae</taxon>
        <taxon>Psychromicrobium</taxon>
    </lineage>
</organism>
<dbReference type="InterPro" id="IPR016181">
    <property type="entry name" value="Acyl_CoA_acyltransferase"/>
</dbReference>
<dbReference type="PROSITE" id="PS51186">
    <property type="entry name" value="GNAT"/>
    <property type="match status" value="1"/>
</dbReference>
<dbReference type="Pfam" id="PF00583">
    <property type="entry name" value="Acetyltransf_1"/>
    <property type="match status" value="1"/>
</dbReference>
<sequence length="183" mass="19528">MTLLIRPAAPADLAALVELAAVTFPHSAPAGSDPANIEHHIASNLGPDNFRRYLTDTSCILLLADDGGRAVGYSLTVLGPAEDPEVQAALSLQPTAELSKCYVHPERFGGGLASELMTATLEAAARSGACGIWLGVSSVNDRAIRFYQKHDFRTVGKKSFMFGTVEERDFVMERALPALDVIS</sequence>
<dbReference type="Gene3D" id="3.40.630.30">
    <property type="match status" value="1"/>
</dbReference>
<dbReference type="SUPFAM" id="SSF55729">
    <property type="entry name" value="Acyl-CoA N-acyltransferases (Nat)"/>
    <property type="match status" value="1"/>
</dbReference>
<keyword evidence="2" id="KW-0687">Ribonucleoprotein</keyword>
<dbReference type="InterPro" id="IPR000182">
    <property type="entry name" value="GNAT_dom"/>
</dbReference>
<dbReference type="GO" id="GO:0016747">
    <property type="term" value="F:acyltransferase activity, transferring groups other than amino-acyl groups"/>
    <property type="evidence" value="ECO:0007669"/>
    <property type="project" value="InterPro"/>
</dbReference>
<dbReference type="CDD" id="cd04301">
    <property type="entry name" value="NAT_SF"/>
    <property type="match status" value="1"/>
</dbReference>
<dbReference type="PANTHER" id="PTHR43617">
    <property type="entry name" value="L-AMINO ACID N-ACETYLTRANSFERASE"/>
    <property type="match status" value="1"/>
</dbReference>
<evidence type="ECO:0000259" key="1">
    <source>
        <dbReference type="PROSITE" id="PS51186"/>
    </source>
</evidence>